<protein>
    <recommendedName>
        <fullName evidence="3">Ankyrin repeat protein</fullName>
    </recommendedName>
</protein>
<dbReference type="InterPro" id="IPR036770">
    <property type="entry name" value="Ankyrin_rpt-contain_sf"/>
</dbReference>
<dbReference type="GeneID" id="80517831"/>
<dbReference type="Proteomes" id="UP000241719">
    <property type="component" value="Segment"/>
</dbReference>
<evidence type="ECO:0008006" key="3">
    <source>
        <dbReference type="Google" id="ProtNLM"/>
    </source>
</evidence>
<proteinExistence type="predicted"/>
<dbReference type="EMBL" id="MF405918">
    <property type="protein sequence ID" value="AUL79865.3"/>
    <property type="molecule type" value="Genomic_DNA"/>
</dbReference>
<sequence length="416" mass="44695">MTTNIVSTGKIIGYLPGWVAPPLAAELSNAGYTHIIVAFGVFSMNTPGEITSAFSELSVDYIKSLKAAGLKVLLSVGGALTSIPSTTVDFMQVLKLASSTKVFEDTFINSFKKLVTQYGFDGIDIDIEHGLGDPAQPLNKGTTFENPVGDIRVLANIINRLHTENPSLLISLAPQVANVSPSPVVNQTWANYASLIMQTYNALSWVGIQLYNTGGMWGIDLNLYAPSVNNSRVATSPDFSVAMAVNLMENWPSTVGGRATGWLKYMGYLKPEQIVLGYPAPDSKGISDGAPYAPSSVINRATQCLRTGVKGEYSCDTYVPPKTYPGFGGIFTWELTRDRDNNYSFARGSKNCIINNNCTSTTNPTDPTDPTDPTNPTDPTDPTNPTTPGTNLSITIKNDGTDNIRYAPGHTITINV</sequence>
<dbReference type="InterPro" id="IPR052050">
    <property type="entry name" value="SecEffector_AnkRepeat"/>
</dbReference>
<keyword evidence="2" id="KW-1185">Reference proteome</keyword>
<evidence type="ECO:0000313" key="1">
    <source>
        <dbReference type="EMBL" id="AUL79865.3"/>
    </source>
</evidence>
<evidence type="ECO:0000313" key="2">
    <source>
        <dbReference type="Proteomes" id="UP000241719"/>
    </source>
</evidence>
<dbReference type="PANTHER" id="PTHR46586:SF3">
    <property type="entry name" value="ANKYRIN REPEAT-CONTAINING PROTEIN"/>
    <property type="match status" value="1"/>
</dbReference>
<name>A0A2K9L6L9_9VIRU</name>
<reference evidence="1 2" key="1">
    <citation type="journal article" date="2018" name="Nat. Commun.">
        <title>Tailed giant Tupanvirus possesses the most complete translational apparatus of the known virosphere.</title>
        <authorList>
            <person name="Abrahao J."/>
            <person name="Silva L."/>
            <person name="Silva L.S."/>
            <person name="Khalil J.Y.B."/>
            <person name="Rodrigues R."/>
            <person name="Arantes T."/>
            <person name="Assis F."/>
            <person name="Boratto P."/>
            <person name="Andrade M."/>
            <person name="Kroon E.G."/>
            <person name="Ribeiro B."/>
            <person name="Bergier I."/>
            <person name="Seligmann H."/>
            <person name="Ghigo E."/>
            <person name="Colson P."/>
            <person name="Levasseur A."/>
            <person name="Kroemer G."/>
            <person name="Raoult D."/>
            <person name="La Scola B."/>
        </authorList>
    </citation>
    <scope>NUCLEOTIDE SEQUENCE [LARGE SCALE GENOMIC DNA]</scope>
    <source>
        <strain evidence="1">Deep ocean</strain>
    </source>
</reference>
<dbReference type="SUPFAM" id="SSF48403">
    <property type="entry name" value="Ankyrin repeat"/>
    <property type="match status" value="1"/>
</dbReference>
<dbReference type="KEGG" id="vg:80517831"/>
<dbReference type="PANTHER" id="PTHR46586">
    <property type="entry name" value="ANKYRIN REPEAT-CONTAINING PROTEIN"/>
    <property type="match status" value="1"/>
</dbReference>
<dbReference type="Gene3D" id="1.25.40.20">
    <property type="entry name" value="Ankyrin repeat-containing domain"/>
    <property type="match status" value="1"/>
</dbReference>
<organism evidence="1 2">
    <name type="scientific">Tupanvirus deep ocean</name>
    <dbReference type="NCBI Taxonomy" id="2126984"/>
    <lineage>
        <taxon>Viruses</taxon>
        <taxon>Varidnaviria</taxon>
        <taxon>Bamfordvirae</taxon>
        <taxon>Nucleocytoviricota</taxon>
        <taxon>Megaviricetes</taxon>
        <taxon>Imitervirales</taxon>
        <taxon>Mimiviridae</taxon>
        <taxon>Megamimivirinae</taxon>
        <taxon>Tupanvirus</taxon>
        <taxon>Tupanvirus altamarinense</taxon>
    </lineage>
</organism>
<accession>A0A2K9L6L9</accession>
<dbReference type="RefSeq" id="YP_010781140.1">
    <property type="nucleotide sequence ID" value="NC_075038.1"/>
</dbReference>